<evidence type="ECO:0000313" key="1">
    <source>
        <dbReference type="EMBL" id="KAK5829962.1"/>
    </source>
</evidence>
<sequence length="92" mass="10561">MGLPAYFSQFAGERPSLGTWIHPFHYNPSMRRLVRLLSKLFHFPLCFPALCEVRALIVAMSASPRGLHRFYFLTVDGVIAPRFTLVTVMIDY</sequence>
<dbReference type="Proteomes" id="UP001358586">
    <property type="component" value="Chromosome 5"/>
</dbReference>
<proteinExistence type="predicted"/>
<name>A0ABR0PSN1_GOSAR</name>
<organism evidence="1 2">
    <name type="scientific">Gossypium arboreum</name>
    <name type="common">Tree cotton</name>
    <name type="synonym">Gossypium nanking</name>
    <dbReference type="NCBI Taxonomy" id="29729"/>
    <lineage>
        <taxon>Eukaryota</taxon>
        <taxon>Viridiplantae</taxon>
        <taxon>Streptophyta</taxon>
        <taxon>Embryophyta</taxon>
        <taxon>Tracheophyta</taxon>
        <taxon>Spermatophyta</taxon>
        <taxon>Magnoliopsida</taxon>
        <taxon>eudicotyledons</taxon>
        <taxon>Gunneridae</taxon>
        <taxon>Pentapetalae</taxon>
        <taxon>rosids</taxon>
        <taxon>malvids</taxon>
        <taxon>Malvales</taxon>
        <taxon>Malvaceae</taxon>
        <taxon>Malvoideae</taxon>
        <taxon>Gossypium</taxon>
    </lineage>
</organism>
<dbReference type="EMBL" id="JARKNE010000005">
    <property type="protein sequence ID" value="KAK5829962.1"/>
    <property type="molecule type" value="Genomic_DNA"/>
</dbReference>
<evidence type="ECO:0000313" key="2">
    <source>
        <dbReference type="Proteomes" id="UP001358586"/>
    </source>
</evidence>
<protein>
    <submittedName>
        <fullName evidence="1">Uncharacterized protein</fullName>
    </submittedName>
</protein>
<accession>A0ABR0PSN1</accession>
<comment type="caution">
    <text evidence="1">The sequence shown here is derived from an EMBL/GenBank/DDBJ whole genome shotgun (WGS) entry which is preliminary data.</text>
</comment>
<gene>
    <name evidence="1" type="ORF">PVK06_013756</name>
</gene>
<keyword evidence="2" id="KW-1185">Reference proteome</keyword>
<reference evidence="1 2" key="1">
    <citation type="submission" date="2023-03" db="EMBL/GenBank/DDBJ databases">
        <title>WGS of Gossypium arboreum.</title>
        <authorList>
            <person name="Yu D."/>
        </authorList>
    </citation>
    <scope>NUCLEOTIDE SEQUENCE [LARGE SCALE GENOMIC DNA]</scope>
    <source>
        <tissue evidence="1">Leaf</tissue>
    </source>
</reference>